<reference evidence="2 3" key="1">
    <citation type="submission" date="2019-04" db="EMBL/GenBank/DDBJ databases">
        <authorList>
            <person name="Hwang J.C."/>
        </authorList>
    </citation>
    <scope>NUCLEOTIDE SEQUENCE [LARGE SCALE GENOMIC DNA]</scope>
    <source>
        <strain evidence="2 3">IMCC35001</strain>
    </source>
</reference>
<dbReference type="RefSeq" id="WP_136850405.1">
    <property type="nucleotide sequence ID" value="NZ_SWCI01000001.1"/>
</dbReference>
<feature type="chain" id="PRO_5020341350" description="DUF3718 domain-containing protein" evidence="1">
    <location>
        <begin position="20"/>
        <end position="120"/>
    </location>
</feature>
<gene>
    <name evidence="2" type="ORF">FCL40_00850</name>
</gene>
<accession>A0A4U1BI38</accession>
<feature type="signal peptide" evidence="1">
    <location>
        <begin position="1"/>
        <end position="19"/>
    </location>
</feature>
<dbReference type="EMBL" id="SWCI01000001">
    <property type="protein sequence ID" value="TKB51136.1"/>
    <property type="molecule type" value="Genomic_DNA"/>
</dbReference>
<dbReference type="OrthoDB" id="6402293at2"/>
<dbReference type="AlphaFoldDB" id="A0A4U1BI38"/>
<keyword evidence="3" id="KW-1185">Reference proteome</keyword>
<organism evidence="2 3">
    <name type="scientific">Ferrimonas sediminicola</name>
    <dbReference type="NCBI Taxonomy" id="2569538"/>
    <lineage>
        <taxon>Bacteria</taxon>
        <taxon>Pseudomonadati</taxon>
        <taxon>Pseudomonadota</taxon>
        <taxon>Gammaproteobacteria</taxon>
        <taxon>Alteromonadales</taxon>
        <taxon>Ferrimonadaceae</taxon>
        <taxon>Ferrimonas</taxon>
    </lineage>
</organism>
<sequence length="120" mass="13338">MKLASVIVATSLLTAPAFAVDNRFIAADDRIETRLCLSAATAPLVRWTGNLAHSGFDYRTVGRHLLCNGEPLAVFSARYNDDRRIAQRIGRYSPVQVQQRVQITELSRGDSPIEVRGKRL</sequence>
<evidence type="ECO:0000256" key="1">
    <source>
        <dbReference type="SAM" id="SignalP"/>
    </source>
</evidence>
<proteinExistence type="predicted"/>
<evidence type="ECO:0008006" key="4">
    <source>
        <dbReference type="Google" id="ProtNLM"/>
    </source>
</evidence>
<protein>
    <recommendedName>
        <fullName evidence="4">DUF3718 domain-containing protein</fullName>
    </recommendedName>
</protein>
<evidence type="ECO:0000313" key="3">
    <source>
        <dbReference type="Proteomes" id="UP000305674"/>
    </source>
</evidence>
<keyword evidence="1" id="KW-0732">Signal</keyword>
<name>A0A4U1BI38_9GAMM</name>
<dbReference type="Proteomes" id="UP000305674">
    <property type="component" value="Unassembled WGS sequence"/>
</dbReference>
<evidence type="ECO:0000313" key="2">
    <source>
        <dbReference type="EMBL" id="TKB51136.1"/>
    </source>
</evidence>
<comment type="caution">
    <text evidence="2">The sequence shown here is derived from an EMBL/GenBank/DDBJ whole genome shotgun (WGS) entry which is preliminary data.</text>
</comment>